<dbReference type="InterPro" id="IPR019734">
    <property type="entry name" value="TPR_rpt"/>
</dbReference>
<keyword evidence="6" id="KW-1185">Reference proteome</keyword>
<feature type="repeat" description="TPR" evidence="3">
    <location>
        <begin position="216"/>
        <end position="249"/>
    </location>
</feature>
<feature type="compositionally biased region" description="Polar residues" evidence="4">
    <location>
        <begin position="521"/>
        <end position="530"/>
    </location>
</feature>
<name>A0A0E9LRS0_9BACT</name>
<feature type="compositionally biased region" description="Basic and acidic residues" evidence="4">
    <location>
        <begin position="477"/>
        <end position="491"/>
    </location>
</feature>
<keyword evidence="2 3" id="KW-0802">TPR repeat</keyword>
<dbReference type="Proteomes" id="UP000032900">
    <property type="component" value="Unassembled WGS sequence"/>
</dbReference>
<evidence type="ECO:0000256" key="4">
    <source>
        <dbReference type="SAM" id="MobiDB-lite"/>
    </source>
</evidence>
<dbReference type="EMBL" id="BAZW01000001">
    <property type="protein sequence ID" value="GAO27978.1"/>
    <property type="molecule type" value="Genomic_DNA"/>
</dbReference>
<dbReference type="SUPFAM" id="SSF48452">
    <property type="entry name" value="TPR-like"/>
    <property type="match status" value="3"/>
</dbReference>
<feature type="region of interest" description="Disordered" evidence="4">
    <location>
        <begin position="477"/>
        <end position="548"/>
    </location>
</feature>
<evidence type="ECO:0000256" key="3">
    <source>
        <dbReference type="PROSITE-ProRule" id="PRU00339"/>
    </source>
</evidence>
<keyword evidence="1" id="KW-0677">Repeat</keyword>
<dbReference type="Pfam" id="PF13181">
    <property type="entry name" value="TPR_8"/>
    <property type="match status" value="1"/>
</dbReference>
<dbReference type="PANTHER" id="PTHR44943">
    <property type="entry name" value="CELLULOSE SYNTHASE OPERON PROTEIN C"/>
    <property type="match status" value="1"/>
</dbReference>
<dbReference type="PROSITE" id="PS50005">
    <property type="entry name" value="TPR"/>
    <property type="match status" value="3"/>
</dbReference>
<dbReference type="Gene3D" id="1.25.40.10">
    <property type="entry name" value="Tetratricopeptide repeat domain"/>
    <property type="match status" value="5"/>
</dbReference>
<sequence length="1031" mass="117318">MSRNYNSMTARYNTLFNGQQSFIQGEEQLKQAHNDNFTTLLPLFPYSGADKAGAVESEMDRAIAKGLKIIQKKSITVKPKRKPGGNNATYEAFYNQREFNRYVDDAYLLIGKAHLYNHEFNDALSVFEYVLREFPAQPARFEALIWMARTRVEMGDFENARLLLEQYNGLGQAPARYYGDYMVTYADYLIRTQQYNNAIPFMLTAASEAESKWDKTRRHYLLAQLYEQSGQLDKAHESYQQVARSNPDYEMGLNANINAYLLESRLNNDFSPARKELDKMADQFKNQEFRDLIYLALAHSYLQEKDTLQALTNLQLSTGYNMGNQYLLSEAYLEMADLYFELPRYPASYAYYDSSLTLIPETDQRMEKIRFRHTGLKDLTTHYTTIEREDSLQRLAGLTEEELDAFVEAIIENERQAQLNQSVGGGRNQGMDFDPVFNRSFSNQLNQQTDNQGQWYFYNPTTVSLGKMEFERKWGRRAAQDNWRRSDKSSQADEPEMQQTAMPGQPGENLPGLEEEMAEQMTGQRPTTNLPEKEKLLTDVPRSPEQLAESQEKLANAYFNAAMIFLDYFKDPAKAIEMFDALLSAQPQHELAEQALFWSAKAYMEIDNEAGSERMKQQLLSRFPDGRYAPFLRDPNHAQTLINAGEEIQRTYQNAFSAYQNNRFNEALSHLSDMKNKTDQEELLRKALLLSAVSYGKLGNEVAFESELRQLVGQHPTSAEGKMAEQWLTMLGEGLQPAIGPASSLSDRSIATTDGSVADSLSTEPASAFDFEPDQPHSIFVIVNNRADINQLIFNLADYNFNRFLLAAYNLAARNLSSGEKLVTIGPFANSREAMDYYYGLRSNTRLLQVENIEEPMLLAGTERNLVALSTTGDFNAYRRFFSQNYLNGGGGITIDMTFENLESALEEPVMSNAFSTEDGPHWGMVVVPSGNHVGRVSGFLTSHALNNFGLTAQVRSVDLGDGNTAVIVESFNSRADAEDFISSLKDVPFWNNQLRAANWYQTFVSPQNFQRIEEEGDLEKYADFQKDLPQ</sequence>
<dbReference type="SMART" id="SM00028">
    <property type="entry name" value="TPR"/>
    <property type="match status" value="4"/>
</dbReference>
<dbReference type="RefSeq" id="WP_162198150.1">
    <property type="nucleotide sequence ID" value="NZ_BAZW01000001.1"/>
</dbReference>
<comment type="caution">
    <text evidence="5">The sequence shown here is derived from an EMBL/GenBank/DDBJ whole genome shotgun (WGS) entry which is preliminary data.</text>
</comment>
<protein>
    <submittedName>
        <fullName evidence="5">TPR repeat protein</fullName>
    </submittedName>
</protein>
<feature type="repeat" description="TPR" evidence="3">
    <location>
        <begin position="104"/>
        <end position="137"/>
    </location>
</feature>
<feature type="repeat" description="TPR" evidence="3">
    <location>
        <begin position="329"/>
        <end position="362"/>
    </location>
</feature>
<dbReference type="STRING" id="1236989.JCM15548_29"/>
<organism evidence="5 6">
    <name type="scientific">Geofilum rubicundum JCM 15548</name>
    <dbReference type="NCBI Taxonomy" id="1236989"/>
    <lineage>
        <taxon>Bacteria</taxon>
        <taxon>Pseudomonadati</taxon>
        <taxon>Bacteroidota</taxon>
        <taxon>Bacteroidia</taxon>
        <taxon>Marinilabiliales</taxon>
        <taxon>Marinilabiliaceae</taxon>
        <taxon>Geofilum</taxon>
    </lineage>
</organism>
<dbReference type="AlphaFoldDB" id="A0A0E9LRS0"/>
<dbReference type="InterPro" id="IPR051685">
    <property type="entry name" value="Ycf3/AcsC/BcsC/TPR_MFPF"/>
</dbReference>
<evidence type="ECO:0000313" key="6">
    <source>
        <dbReference type="Proteomes" id="UP000032900"/>
    </source>
</evidence>
<evidence type="ECO:0000256" key="1">
    <source>
        <dbReference type="ARBA" id="ARBA00022737"/>
    </source>
</evidence>
<accession>A0A0E9LRS0</accession>
<reference evidence="5 6" key="1">
    <citation type="journal article" date="2015" name="Microbes Environ.">
        <title>Distribution and evolution of nitrogen fixation genes in the phylum bacteroidetes.</title>
        <authorList>
            <person name="Inoue J."/>
            <person name="Oshima K."/>
            <person name="Suda W."/>
            <person name="Sakamoto M."/>
            <person name="Iino T."/>
            <person name="Noda S."/>
            <person name="Hongoh Y."/>
            <person name="Hattori M."/>
            <person name="Ohkuma M."/>
        </authorList>
    </citation>
    <scope>NUCLEOTIDE SEQUENCE [LARGE SCALE GENOMIC DNA]</scope>
    <source>
        <strain evidence="5">JCM 15548</strain>
    </source>
</reference>
<dbReference type="InterPro" id="IPR011990">
    <property type="entry name" value="TPR-like_helical_dom_sf"/>
</dbReference>
<dbReference type="PANTHER" id="PTHR44943:SF8">
    <property type="entry name" value="TPR REPEAT-CONTAINING PROTEIN MJ0263"/>
    <property type="match status" value="1"/>
</dbReference>
<evidence type="ECO:0000256" key="2">
    <source>
        <dbReference type="ARBA" id="ARBA00022803"/>
    </source>
</evidence>
<proteinExistence type="predicted"/>
<evidence type="ECO:0000313" key="5">
    <source>
        <dbReference type="EMBL" id="GAO27978.1"/>
    </source>
</evidence>
<gene>
    <name evidence="5" type="ORF">JCM15548_29</name>
</gene>